<dbReference type="InterPro" id="IPR001845">
    <property type="entry name" value="HTH_ArsR_DNA-bd_dom"/>
</dbReference>
<dbReference type="RefSeq" id="WP_067541384.1">
    <property type="nucleotide sequence ID" value="NZ_AP025567.1"/>
</dbReference>
<dbReference type="PROSITE" id="PS50987">
    <property type="entry name" value="HTH_ARSR_2"/>
    <property type="match status" value="1"/>
</dbReference>
<dbReference type="EMBL" id="QRMS01000002">
    <property type="protein sequence ID" value="RHJ87983.1"/>
    <property type="molecule type" value="Genomic_DNA"/>
</dbReference>
<keyword evidence="6" id="KW-1185">Reference proteome</keyword>
<dbReference type="Gene3D" id="1.10.10.10">
    <property type="entry name" value="Winged helix-like DNA-binding domain superfamily/Winged helix DNA-binding domain"/>
    <property type="match status" value="1"/>
</dbReference>
<dbReference type="InterPro" id="IPR051081">
    <property type="entry name" value="HTH_MetalResp_TranReg"/>
</dbReference>
<protein>
    <submittedName>
        <fullName evidence="5">ArsR family transcriptional regulator</fullName>
    </submittedName>
</protein>
<dbReference type="SUPFAM" id="SSF46785">
    <property type="entry name" value="Winged helix' DNA-binding domain"/>
    <property type="match status" value="1"/>
</dbReference>
<dbReference type="CDD" id="cd00090">
    <property type="entry name" value="HTH_ARSR"/>
    <property type="match status" value="1"/>
</dbReference>
<dbReference type="Proteomes" id="UP000284841">
    <property type="component" value="Unassembled WGS sequence"/>
</dbReference>
<comment type="caution">
    <text evidence="5">The sequence shown here is derived from an EMBL/GenBank/DDBJ whole genome shotgun (WGS) entry which is preliminary data.</text>
</comment>
<dbReference type="NCBIfam" id="NF033788">
    <property type="entry name" value="HTH_metalloreg"/>
    <property type="match status" value="1"/>
</dbReference>
<name>A0A415E2U1_9FIRM</name>
<evidence type="ECO:0000256" key="2">
    <source>
        <dbReference type="ARBA" id="ARBA00023125"/>
    </source>
</evidence>
<dbReference type="GeneID" id="83005829"/>
<evidence type="ECO:0000313" key="6">
    <source>
        <dbReference type="Proteomes" id="UP000284841"/>
    </source>
</evidence>
<gene>
    <name evidence="5" type="ORF">DW099_06070</name>
</gene>
<dbReference type="PANTHER" id="PTHR33154">
    <property type="entry name" value="TRANSCRIPTIONAL REGULATOR, ARSR FAMILY"/>
    <property type="match status" value="1"/>
</dbReference>
<proteinExistence type="predicted"/>
<dbReference type="PANTHER" id="PTHR33154:SF33">
    <property type="entry name" value="TRANSCRIPTIONAL REPRESSOR SDPR"/>
    <property type="match status" value="1"/>
</dbReference>
<reference evidence="5 6" key="1">
    <citation type="submission" date="2018-08" db="EMBL/GenBank/DDBJ databases">
        <title>A genome reference for cultivated species of the human gut microbiota.</title>
        <authorList>
            <person name="Zou Y."/>
            <person name="Xue W."/>
            <person name="Luo G."/>
        </authorList>
    </citation>
    <scope>NUCLEOTIDE SEQUENCE [LARGE SCALE GENOMIC DNA]</scope>
    <source>
        <strain evidence="5 6">AM07-24</strain>
    </source>
</reference>
<dbReference type="InterPro" id="IPR036388">
    <property type="entry name" value="WH-like_DNA-bd_sf"/>
</dbReference>
<evidence type="ECO:0000259" key="4">
    <source>
        <dbReference type="PROSITE" id="PS50987"/>
    </source>
</evidence>
<accession>A0A415E2U1</accession>
<evidence type="ECO:0000313" key="5">
    <source>
        <dbReference type="EMBL" id="RHJ87983.1"/>
    </source>
</evidence>
<organism evidence="5 6">
    <name type="scientific">Emergencia timonensis</name>
    <dbReference type="NCBI Taxonomy" id="1776384"/>
    <lineage>
        <taxon>Bacteria</taxon>
        <taxon>Bacillati</taxon>
        <taxon>Bacillota</taxon>
        <taxon>Clostridia</taxon>
        <taxon>Peptostreptococcales</taxon>
        <taxon>Anaerovoracaceae</taxon>
        <taxon>Emergencia</taxon>
    </lineage>
</organism>
<dbReference type="SMART" id="SM00418">
    <property type="entry name" value="HTH_ARSR"/>
    <property type="match status" value="1"/>
</dbReference>
<keyword evidence="1" id="KW-0805">Transcription regulation</keyword>
<dbReference type="GO" id="GO:0003677">
    <property type="term" value="F:DNA binding"/>
    <property type="evidence" value="ECO:0007669"/>
    <property type="project" value="UniProtKB-KW"/>
</dbReference>
<dbReference type="InterPro" id="IPR036390">
    <property type="entry name" value="WH_DNA-bd_sf"/>
</dbReference>
<evidence type="ECO:0000256" key="1">
    <source>
        <dbReference type="ARBA" id="ARBA00023015"/>
    </source>
</evidence>
<dbReference type="AlphaFoldDB" id="A0A415E2U1"/>
<keyword evidence="3" id="KW-0804">Transcription</keyword>
<dbReference type="GO" id="GO:0003700">
    <property type="term" value="F:DNA-binding transcription factor activity"/>
    <property type="evidence" value="ECO:0007669"/>
    <property type="project" value="InterPro"/>
</dbReference>
<feature type="domain" description="HTH arsR-type" evidence="4">
    <location>
        <begin position="281"/>
        <end position="374"/>
    </location>
</feature>
<dbReference type="InterPro" id="IPR011991">
    <property type="entry name" value="ArsR-like_HTH"/>
</dbReference>
<evidence type="ECO:0000256" key="3">
    <source>
        <dbReference type="ARBA" id="ARBA00023163"/>
    </source>
</evidence>
<dbReference type="STRING" id="1776384.GCA_900086585_03534"/>
<dbReference type="PRINTS" id="PR00778">
    <property type="entry name" value="HTHARSR"/>
</dbReference>
<sequence>MISAKIKNSFYDGVRTVIFHKSELVETIASLHSLYAEKSEKLHSLKNLEEKLDNLDPGVKYSLWKYGESYAGWLLIMDIATYISCMHYEETGETYLTFEAAMKEYDKIDLVTYLNIFLGMPALGYERSDAVRWLENPDTMSSKDIKTIGQYIAQKDVRIFIKNIKELKDDLRDLLTIYWNDVFQSVWRDIELSLDKTIDSANYECGLLGDVTQYIANVHSSIKVSKGTIFIQKDVPYMIDLDHVKKVHVFPSTFSGEELLIDTFDESLVIYYNLNLMDSKYVGQQGKELCKIFKALGDDTRLKIAKILWGAPATTQYLAGMLGMAPSTVSTHLKVMKAAGLLTNKAIKKFVYYEVNQEALVQLGEQLVRYFKES</sequence>
<dbReference type="Pfam" id="PF01022">
    <property type="entry name" value="HTH_5"/>
    <property type="match status" value="1"/>
</dbReference>
<keyword evidence="2" id="KW-0238">DNA-binding</keyword>
<dbReference type="OrthoDB" id="9798835at2"/>